<evidence type="ECO:0000256" key="2">
    <source>
        <dbReference type="ARBA" id="ARBA00023015"/>
    </source>
</evidence>
<sequence>MDELNGAMTTENSNAEVVRWERFLPRMVLRVLLVEADHSTRQIIAALLRKCSYTVIAVPDGLKAWETLKKKAPELDLILTEVELPAISGFALLSLIMEHDICKNIPVIMMSSHDSVSMALKCMLKGAVDFLIKPIRKNELRNLWQHISTPTQNTTFSPKKLKTASEDNSASNKSSGSVASSKKNNECSERLSEAQSTCTSPIFEAESTYVENMQDVPQYVHCQVMQTLVQSTCTSPIFEAKSTYVENMQDVPPLKSSKLNKIDMVKHEKFAQFERESAEHNDETEDKSVTIVSDAARCDKTSELTELRPEQDCGVAEPETENEDEILKSELDGDNSHVSMMQGCSAERVKPSKGAIDLIATVGNLPKHLDENCSLNGGNTTKFDCETQLELSLRSDFPGSSGNQASEATEESQRLNHSNTSAFSWISIGES</sequence>
<name>A0A0R0J5L1_SOYBN</name>
<reference evidence="7" key="3">
    <citation type="submission" date="2018-07" db="EMBL/GenBank/DDBJ databases">
        <title>WGS assembly of Glycine max.</title>
        <authorList>
            <person name="Schmutz J."/>
            <person name="Cannon S."/>
            <person name="Schlueter J."/>
            <person name="Ma J."/>
            <person name="Mitros T."/>
            <person name="Nelson W."/>
            <person name="Hyten D."/>
            <person name="Song Q."/>
            <person name="Thelen J."/>
            <person name="Cheng J."/>
            <person name="Xu D."/>
            <person name="Hellsten U."/>
            <person name="May G."/>
            <person name="Yu Y."/>
            <person name="Sakurai T."/>
            <person name="Umezawa T."/>
            <person name="Bhattacharyya M."/>
            <person name="Sandhu D."/>
            <person name="Valliyodan B."/>
            <person name="Lindquist E."/>
            <person name="Peto M."/>
            <person name="Grant D."/>
            <person name="Shu S."/>
            <person name="Goodstein D."/>
            <person name="Barry K."/>
            <person name="Futrell-Griggs M."/>
            <person name="Abernathy B."/>
            <person name="Du J."/>
            <person name="Tian Z."/>
            <person name="Zhu L."/>
            <person name="Gill N."/>
            <person name="Joshi T."/>
            <person name="Libault M."/>
            <person name="Sethuraman A."/>
            <person name="Zhang X."/>
            <person name="Shinozaki K."/>
            <person name="Nguyen H."/>
            <person name="Wing R."/>
            <person name="Cregan P."/>
            <person name="Specht J."/>
            <person name="Grimwood J."/>
            <person name="Rokhsar D."/>
            <person name="Stacey G."/>
            <person name="Shoemaker R."/>
            <person name="Jackson S."/>
        </authorList>
    </citation>
    <scope>NUCLEOTIDE SEQUENCE</scope>
    <source>
        <tissue evidence="7">Callus</tissue>
    </source>
</reference>
<dbReference type="EnsemblPlants" id="KRH47795">
    <property type="protein sequence ID" value="KRH47795"/>
    <property type="gene ID" value="GLYMA_07G049400"/>
</dbReference>
<accession>A0A0R0J5L1</accession>
<proteinExistence type="predicted"/>
<feature type="domain" description="Response regulatory" evidence="6">
    <location>
        <begin position="30"/>
        <end position="148"/>
    </location>
</feature>
<organism evidence="7">
    <name type="scientific">Glycine max</name>
    <name type="common">Soybean</name>
    <name type="synonym">Glycine hispida</name>
    <dbReference type="NCBI Taxonomy" id="3847"/>
    <lineage>
        <taxon>Eukaryota</taxon>
        <taxon>Viridiplantae</taxon>
        <taxon>Streptophyta</taxon>
        <taxon>Embryophyta</taxon>
        <taxon>Tracheophyta</taxon>
        <taxon>Spermatophyta</taxon>
        <taxon>Magnoliopsida</taxon>
        <taxon>eudicotyledons</taxon>
        <taxon>Gunneridae</taxon>
        <taxon>Pentapetalae</taxon>
        <taxon>rosids</taxon>
        <taxon>fabids</taxon>
        <taxon>Fabales</taxon>
        <taxon>Fabaceae</taxon>
        <taxon>Papilionoideae</taxon>
        <taxon>50 kb inversion clade</taxon>
        <taxon>NPAAA clade</taxon>
        <taxon>indigoferoid/millettioid clade</taxon>
        <taxon>Phaseoleae</taxon>
        <taxon>Glycine</taxon>
        <taxon>Glycine subgen. Soja</taxon>
    </lineage>
</organism>
<dbReference type="Pfam" id="PF00072">
    <property type="entry name" value="Response_reg"/>
    <property type="match status" value="1"/>
</dbReference>
<reference evidence="8" key="2">
    <citation type="submission" date="2018-02" db="UniProtKB">
        <authorList>
            <consortium name="EnsemblPlants"/>
        </authorList>
    </citation>
    <scope>IDENTIFICATION</scope>
    <source>
        <strain evidence="8">Williams 82</strain>
    </source>
</reference>
<keyword evidence="1" id="KW-0902">Two-component regulatory system</keyword>
<dbReference type="InterPro" id="IPR011006">
    <property type="entry name" value="CheY-like_superfamily"/>
</dbReference>
<dbReference type="PANTHER" id="PTHR43874:SF146">
    <property type="entry name" value="TWO-COMPONENT RESPONSE REGULATOR-LIKE APRR9"/>
    <property type="match status" value="1"/>
</dbReference>
<evidence type="ECO:0000256" key="5">
    <source>
        <dbReference type="SAM" id="MobiDB-lite"/>
    </source>
</evidence>
<protein>
    <recommendedName>
        <fullName evidence="6">Response regulatory domain-containing protein</fullName>
    </recommendedName>
</protein>
<dbReference type="GO" id="GO:0009736">
    <property type="term" value="P:cytokinin-activated signaling pathway"/>
    <property type="evidence" value="ECO:0007669"/>
    <property type="project" value="InterPro"/>
</dbReference>
<dbReference type="ExpressionAtlas" id="A0A0R0J5L1">
    <property type="expression patterns" value="baseline and differential"/>
</dbReference>
<dbReference type="PANTHER" id="PTHR43874">
    <property type="entry name" value="TWO-COMPONENT RESPONSE REGULATOR"/>
    <property type="match status" value="1"/>
</dbReference>
<dbReference type="InterPro" id="IPR001789">
    <property type="entry name" value="Sig_transdc_resp-reg_receiver"/>
</dbReference>
<evidence type="ECO:0000256" key="1">
    <source>
        <dbReference type="ARBA" id="ARBA00023012"/>
    </source>
</evidence>
<evidence type="ECO:0000313" key="8">
    <source>
        <dbReference type="EnsemblPlants" id="KRH47795"/>
    </source>
</evidence>
<keyword evidence="9" id="KW-1185">Reference proteome</keyword>
<evidence type="ECO:0000313" key="9">
    <source>
        <dbReference type="Proteomes" id="UP000008827"/>
    </source>
</evidence>
<dbReference type="GO" id="GO:0000160">
    <property type="term" value="P:phosphorelay signal transduction system"/>
    <property type="evidence" value="ECO:0007669"/>
    <property type="project" value="UniProtKB-KW"/>
</dbReference>
<feature type="region of interest" description="Disordered" evidence="5">
    <location>
        <begin position="151"/>
        <end position="186"/>
    </location>
</feature>
<dbReference type="InterPro" id="IPR045279">
    <property type="entry name" value="ARR-like"/>
</dbReference>
<dbReference type="AlphaFoldDB" id="A0A0R0J5L1"/>
<dbReference type="Gramene" id="KRH47795">
    <property type="protein sequence ID" value="KRH47795"/>
    <property type="gene ID" value="GLYMA_07G049400"/>
</dbReference>
<feature type="compositionally biased region" description="Polar residues" evidence="5">
    <location>
        <begin position="398"/>
        <end position="407"/>
    </location>
</feature>
<evidence type="ECO:0000256" key="3">
    <source>
        <dbReference type="ARBA" id="ARBA00023163"/>
    </source>
</evidence>
<keyword evidence="3" id="KW-0804">Transcription</keyword>
<dbReference type="SUPFAM" id="SSF52172">
    <property type="entry name" value="CheY-like"/>
    <property type="match status" value="1"/>
</dbReference>
<dbReference type="Gene3D" id="3.40.50.2300">
    <property type="match status" value="1"/>
</dbReference>
<comment type="caution">
    <text evidence="4">Lacks conserved residue(s) required for the propagation of feature annotation.</text>
</comment>
<feature type="compositionally biased region" description="Low complexity" evidence="5">
    <location>
        <begin position="166"/>
        <end position="182"/>
    </location>
</feature>
<evidence type="ECO:0000256" key="4">
    <source>
        <dbReference type="PROSITE-ProRule" id="PRU00169"/>
    </source>
</evidence>
<evidence type="ECO:0000313" key="7">
    <source>
        <dbReference type="EMBL" id="KRH47795.1"/>
    </source>
</evidence>
<feature type="region of interest" description="Disordered" evidence="5">
    <location>
        <begin position="394"/>
        <end position="416"/>
    </location>
</feature>
<dbReference type="PROSITE" id="PS50110">
    <property type="entry name" value="RESPONSE_REGULATORY"/>
    <property type="match status" value="1"/>
</dbReference>
<dbReference type="EMBL" id="CM000840">
    <property type="protein sequence ID" value="KRH47795.1"/>
    <property type="molecule type" value="Genomic_DNA"/>
</dbReference>
<gene>
    <name evidence="8" type="primary">LOC100791698</name>
    <name evidence="7" type="ORF">GLYMA_07G049400</name>
</gene>
<reference evidence="7 8" key="1">
    <citation type="journal article" date="2010" name="Nature">
        <title>Genome sequence of the palaeopolyploid soybean.</title>
        <authorList>
            <person name="Schmutz J."/>
            <person name="Cannon S.B."/>
            <person name="Schlueter J."/>
            <person name="Ma J."/>
            <person name="Mitros T."/>
            <person name="Nelson W."/>
            <person name="Hyten D.L."/>
            <person name="Song Q."/>
            <person name="Thelen J.J."/>
            <person name="Cheng J."/>
            <person name="Xu D."/>
            <person name="Hellsten U."/>
            <person name="May G.D."/>
            <person name="Yu Y."/>
            <person name="Sakurai T."/>
            <person name="Umezawa T."/>
            <person name="Bhattacharyya M.K."/>
            <person name="Sandhu D."/>
            <person name="Valliyodan B."/>
            <person name="Lindquist E."/>
            <person name="Peto M."/>
            <person name="Grant D."/>
            <person name="Shu S."/>
            <person name="Goodstein D."/>
            <person name="Barry K."/>
            <person name="Futrell-Griggs M."/>
            <person name="Abernathy B."/>
            <person name="Du J."/>
            <person name="Tian Z."/>
            <person name="Zhu L."/>
            <person name="Gill N."/>
            <person name="Joshi T."/>
            <person name="Libault M."/>
            <person name="Sethuraman A."/>
            <person name="Zhang X.-C."/>
            <person name="Shinozaki K."/>
            <person name="Nguyen H.T."/>
            <person name="Wing R.A."/>
            <person name="Cregan P."/>
            <person name="Specht J."/>
            <person name="Grimwood J."/>
            <person name="Rokhsar D."/>
            <person name="Stacey G."/>
            <person name="Shoemaker R.C."/>
            <person name="Jackson S.A."/>
        </authorList>
    </citation>
    <scope>NUCLEOTIDE SEQUENCE</scope>
    <source>
        <strain evidence="8">cv. Williams 82</strain>
        <tissue evidence="7">Callus</tissue>
    </source>
</reference>
<keyword evidence="2" id="KW-0805">Transcription regulation</keyword>
<evidence type="ECO:0000259" key="6">
    <source>
        <dbReference type="PROSITE" id="PS50110"/>
    </source>
</evidence>
<dbReference type="SMART" id="SM00448">
    <property type="entry name" value="REC"/>
    <property type="match status" value="1"/>
</dbReference>
<dbReference type="Proteomes" id="UP000008827">
    <property type="component" value="Chromosome 7"/>
</dbReference>